<sequence length="492" mass="52221">MAQEAAESLGIGGNWDRMYVDGEWRETSDRRRLSVENPATREEIATVPEGRPEDVDEAFEAALAAQEGWAARPPQARAEVVQAAMHVMDEHGDELSEVLIAEGGSTHVKAHTELDVLAPGMMAEAAGFPTRSQGTHSDSVIPGKENEVRRVPKGVVGVITPWNVPFHLSMRAVAPAIALGNAVVLKPAPETPIGGGLALAKVFEEAGLPPGVLNVVPGGADPGDAVASHPDADVVSFTGSSEVGKLVARNAGENLSLPALELGGNNPHVVLEDADLDLAVDTAVFGSFFHQGQICISINRHLVHESLYDEYVDGLAERAAALEVGDPAEGADVGPIINEQQRDQMVQFVEESVDAGARVVAGGGHEDLFVEPTVLADVTNDMPTACNEHFGPIAPVIPFSDEEEALEIANDTEYGLTGSVVSEDLGRAKAVARRIDAGMVHVNDQPINDEPHVPFGGVKASGMGRYNGEAILRELTEERWISVQHEPREFPI</sequence>
<dbReference type="Gene3D" id="3.40.605.10">
    <property type="entry name" value="Aldehyde Dehydrogenase, Chain A, domain 1"/>
    <property type="match status" value="1"/>
</dbReference>
<dbReference type="PANTHER" id="PTHR42986">
    <property type="entry name" value="BENZALDEHYDE DEHYDROGENASE YFMT"/>
    <property type="match status" value="1"/>
</dbReference>
<evidence type="ECO:0000256" key="6">
    <source>
        <dbReference type="RuleBase" id="RU003345"/>
    </source>
</evidence>
<dbReference type="PANTHER" id="PTHR42986:SF1">
    <property type="entry name" value="BENZALDEHYDE DEHYDROGENASE YFMT"/>
    <property type="match status" value="1"/>
</dbReference>
<evidence type="ECO:0000256" key="5">
    <source>
        <dbReference type="PROSITE-ProRule" id="PRU10007"/>
    </source>
</evidence>
<dbReference type="InterPro" id="IPR016161">
    <property type="entry name" value="Ald_DH/histidinol_DH"/>
</dbReference>
<proteinExistence type="inferred from homology"/>
<feature type="domain" description="Aldehyde dehydrogenase" evidence="7">
    <location>
        <begin position="24"/>
        <end position="481"/>
    </location>
</feature>
<accession>A0A7D5QGL5</accession>
<reference evidence="8 9" key="1">
    <citation type="submission" date="2020-06" db="EMBL/GenBank/DDBJ databases">
        <title>NJ-3-1, isolated from saline soil.</title>
        <authorList>
            <person name="Cui H.L."/>
            <person name="Shi X."/>
        </authorList>
    </citation>
    <scope>NUCLEOTIDE SEQUENCE [LARGE SCALE GENOMIC DNA]</scope>
    <source>
        <strain evidence="8 9">NJ-3-1</strain>
        <plasmid evidence="8 9">unnamed1</plasmid>
    </source>
</reference>
<dbReference type="Gene3D" id="3.40.309.10">
    <property type="entry name" value="Aldehyde Dehydrogenase, Chain A, domain 2"/>
    <property type="match status" value="1"/>
</dbReference>
<dbReference type="EMBL" id="CP058580">
    <property type="protein sequence ID" value="QLG64161.1"/>
    <property type="molecule type" value="Genomic_DNA"/>
</dbReference>
<dbReference type="GO" id="GO:0016620">
    <property type="term" value="F:oxidoreductase activity, acting on the aldehyde or oxo group of donors, NAD or NADP as acceptor"/>
    <property type="evidence" value="ECO:0007669"/>
    <property type="project" value="InterPro"/>
</dbReference>
<gene>
    <name evidence="8" type="ORF">HUG12_20435</name>
</gene>
<keyword evidence="3 6" id="KW-0560">Oxidoreductase</keyword>
<keyword evidence="8" id="KW-0614">Plasmid</keyword>
<dbReference type="InterPro" id="IPR016162">
    <property type="entry name" value="Ald_DH_N"/>
</dbReference>
<evidence type="ECO:0000259" key="7">
    <source>
        <dbReference type="Pfam" id="PF00171"/>
    </source>
</evidence>
<dbReference type="InterPro" id="IPR016163">
    <property type="entry name" value="Ald_DH_C"/>
</dbReference>
<dbReference type="PROSITE" id="PS00687">
    <property type="entry name" value="ALDEHYDE_DEHYDR_GLU"/>
    <property type="match status" value="1"/>
</dbReference>
<dbReference type="InterPro" id="IPR029510">
    <property type="entry name" value="Ald_DH_CS_GLU"/>
</dbReference>
<dbReference type="SUPFAM" id="SSF53720">
    <property type="entry name" value="ALDH-like"/>
    <property type="match status" value="1"/>
</dbReference>
<dbReference type="Proteomes" id="UP000509626">
    <property type="component" value="Plasmid unnamed1"/>
</dbReference>
<dbReference type="OrthoDB" id="6342at2157"/>
<keyword evidence="9" id="KW-1185">Reference proteome</keyword>
<evidence type="ECO:0000313" key="9">
    <source>
        <dbReference type="Proteomes" id="UP000509626"/>
    </source>
</evidence>
<dbReference type="InterPro" id="IPR015590">
    <property type="entry name" value="Aldehyde_DH_dom"/>
</dbReference>
<evidence type="ECO:0000256" key="1">
    <source>
        <dbReference type="ARBA" id="ARBA00009986"/>
    </source>
</evidence>
<organism evidence="8 9">
    <name type="scientific">Halorarum salinum</name>
    <dbReference type="NCBI Taxonomy" id="2743089"/>
    <lineage>
        <taxon>Archaea</taxon>
        <taxon>Methanobacteriati</taxon>
        <taxon>Methanobacteriota</taxon>
        <taxon>Stenosarchaea group</taxon>
        <taxon>Halobacteria</taxon>
        <taxon>Halobacteriales</taxon>
        <taxon>Haloferacaceae</taxon>
        <taxon>Halorarum</taxon>
    </lineage>
</organism>
<evidence type="ECO:0000256" key="4">
    <source>
        <dbReference type="ARBA" id="ARBA00023027"/>
    </source>
</evidence>
<dbReference type="AlphaFoldDB" id="A0A7D5QGL5"/>
<dbReference type="RefSeq" id="WP_179270744.1">
    <property type="nucleotide sequence ID" value="NZ_CP058580.1"/>
</dbReference>
<name>A0A7D5QGL5_9EURY</name>
<evidence type="ECO:0000256" key="3">
    <source>
        <dbReference type="ARBA" id="ARBA00023002"/>
    </source>
</evidence>
<feature type="active site" evidence="5">
    <location>
        <position position="261"/>
    </location>
</feature>
<dbReference type="FunFam" id="3.40.309.10:FF:000009">
    <property type="entry name" value="Aldehyde dehydrogenase A"/>
    <property type="match status" value="1"/>
</dbReference>
<dbReference type="FunFam" id="3.40.605.10:FF:000007">
    <property type="entry name" value="NAD/NADP-dependent betaine aldehyde dehydrogenase"/>
    <property type="match status" value="1"/>
</dbReference>
<comment type="subunit">
    <text evidence="2">Homotetramer.</text>
</comment>
<dbReference type="Pfam" id="PF00171">
    <property type="entry name" value="Aldedh"/>
    <property type="match status" value="1"/>
</dbReference>
<evidence type="ECO:0000256" key="2">
    <source>
        <dbReference type="ARBA" id="ARBA00011881"/>
    </source>
</evidence>
<evidence type="ECO:0000313" key="8">
    <source>
        <dbReference type="EMBL" id="QLG64161.1"/>
    </source>
</evidence>
<comment type="similarity">
    <text evidence="1 6">Belongs to the aldehyde dehydrogenase family.</text>
</comment>
<keyword evidence="4" id="KW-0520">NAD</keyword>
<dbReference type="KEGG" id="halu:HUG12_20435"/>
<dbReference type="GeneID" id="56039880"/>
<geneLocation type="plasmid" evidence="8 9">
    <name>unnamed1</name>
</geneLocation>
<protein>
    <submittedName>
        <fullName evidence="8">Aldehyde dehydrogenase family protein</fullName>
    </submittedName>
</protein>